<evidence type="ECO:0000313" key="2">
    <source>
        <dbReference type="Proteomes" id="UP000242381"/>
    </source>
</evidence>
<dbReference type="VEuPathDB" id="FungiDB:BCV72DRAFT_301629"/>
<dbReference type="Proteomes" id="UP000242381">
    <property type="component" value="Unassembled WGS sequence"/>
</dbReference>
<gene>
    <name evidence="1" type="ORF">BCV71DRAFT_227646</name>
</gene>
<reference evidence="1 2" key="1">
    <citation type="journal article" date="2016" name="Proc. Natl. Acad. Sci. U.S.A.">
        <title>Lipid metabolic changes in an early divergent fungus govern the establishment of a mutualistic symbiosis with endobacteria.</title>
        <authorList>
            <person name="Lastovetsky O.A."/>
            <person name="Gaspar M.L."/>
            <person name="Mondo S.J."/>
            <person name="LaButti K.M."/>
            <person name="Sandor L."/>
            <person name="Grigoriev I.V."/>
            <person name="Henry S.A."/>
            <person name="Pawlowska T.E."/>
        </authorList>
    </citation>
    <scope>NUCLEOTIDE SEQUENCE [LARGE SCALE GENOMIC DNA]</scope>
    <source>
        <strain evidence="1 2">ATCC 11559</strain>
    </source>
</reference>
<name>A0A1X0RZA6_RHIZD</name>
<evidence type="ECO:0000313" key="1">
    <source>
        <dbReference type="EMBL" id="ORE17238.1"/>
    </source>
</evidence>
<accession>A0A1X0RZA6</accession>
<protein>
    <submittedName>
        <fullName evidence="1">Uncharacterized protein</fullName>
    </submittedName>
</protein>
<dbReference type="EMBL" id="KV921361">
    <property type="protein sequence ID" value="ORE17238.1"/>
    <property type="molecule type" value="Genomic_DNA"/>
</dbReference>
<dbReference type="AlphaFoldDB" id="A0A1X0RZA6"/>
<proteinExistence type="predicted"/>
<sequence length="148" mass="17000">MNAITLEASDMQKKQHCKRKSTYPKLDYGCKTDGHMVIILFIGLRGIFVAADGSATEIVDKKAVKGNTTKFNNVEYKMRSGYEWAKKVESKNREAASIQQVYDEISAIDSSKSSKALKCLRTIRRNRKKIFDFMIEKRRRTFFKTGKS</sequence>
<organism evidence="1 2">
    <name type="scientific">Rhizopus microsporus</name>
    <dbReference type="NCBI Taxonomy" id="58291"/>
    <lineage>
        <taxon>Eukaryota</taxon>
        <taxon>Fungi</taxon>
        <taxon>Fungi incertae sedis</taxon>
        <taxon>Mucoromycota</taxon>
        <taxon>Mucoromycotina</taxon>
        <taxon>Mucoromycetes</taxon>
        <taxon>Mucorales</taxon>
        <taxon>Mucorineae</taxon>
        <taxon>Rhizopodaceae</taxon>
        <taxon>Rhizopus</taxon>
    </lineage>
</organism>